<evidence type="ECO:0000313" key="1">
    <source>
        <dbReference type="EMBL" id="SPD65470.1"/>
    </source>
</evidence>
<evidence type="ECO:0000313" key="2">
    <source>
        <dbReference type="Proteomes" id="UP000254259"/>
    </source>
</evidence>
<dbReference type="AlphaFoldDB" id="A0A9Q7USI7"/>
<proteinExistence type="predicted"/>
<accession>A0A9Q7USI7</accession>
<gene>
    <name evidence="1" type="ORF">CBM2636_12493</name>
</gene>
<name>A0A9Q7USI7_9BURK</name>
<dbReference type="EMBL" id="LT984813">
    <property type="protein sequence ID" value="SPD65470.1"/>
    <property type="molecule type" value="Genomic_DNA"/>
</dbReference>
<reference evidence="1 2" key="1">
    <citation type="submission" date="2018-01" db="EMBL/GenBank/DDBJ databases">
        <authorList>
            <person name="Clerissi C."/>
        </authorList>
    </citation>
    <scope>NUCLEOTIDE SEQUENCE [LARGE SCALE GENOMIC DNA]</scope>
    <source>
        <strain evidence="1">Cupriavidus taiwanensis SWF 66322</strain>
    </source>
</reference>
<sequence length="67" mass="7598">MLKTSSYSLCTCFEKARNIVEMEEISCNLSLKLLPQYCYLLVVILSELNHAGLVLRGSKDCITKTLR</sequence>
<organism evidence="1 2">
    <name type="scientific">Cupriavidus taiwanensis</name>
    <dbReference type="NCBI Taxonomy" id="164546"/>
    <lineage>
        <taxon>Bacteria</taxon>
        <taxon>Pseudomonadati</taxon>
        <taxon>Pseudomonadota</taxon>
        <taxon>Betaproteobacteria</taxon>
        <taxon>Burkholderiales</taxon>
        <taxon>Burkholderiaceae</taxon>
        <taxon>Cupriavidus</taxon>
    </lineage>
</organism>
<dbReference type="Proteomes" id="UP000254259">
    <property type="component" value="Chromosome CBM2636"/>
</dbReference>
<protein>
    <submittedName>
        <fullName evidence="1">Uncharacterized protein</fullName>
    </submittedName>
</protein>